<gene>
    <name evidence="2" type="ORF">P0Y49_09870</name>
</gene>
<feature type="chain" id="PRO_5042548741" description="Beta-lactamase-inhibitor-like PepSY-like domain-containing protein" evidence="1">
    <location>
        <begin position="21"/>
        <end position="194"/>
    </location>
</feature>
<name>A0AAJ5WBJ8_9SPHI</name>
<evidence type="ECO:0008006" key="4">
    <source>
        <dbReference type="Google" id="ProtNLM"/>
    </source>
</evidence>
<dbReference type="Gene3D" id="3.10.450.360">
    <property type="match status" value="1"/>
</dbReference>
<dbReference type="AlphaFoldDB" id="A0AAJ5WBJ8"/>
<dbReference type="EMBL" id="CP119313">
    <property type="protein sequence ID" value="WEK21444.1"/>
    <property type="molecule type" value="Genomic_DNA"/>
</dbReference>
<dbReference type="Proteomes" id="UP001214530">
    <property type="component" value="Chromosome"/>
</dbReference>
<evidence type="ECO:0000256" key="1">
    <source>
        <dbReference type="SAM" id="SignalP"/>
    </source>
</evidence>
<keyword evidence="1" id="KW-0732">Signal</keyword>
<feature type="signal peptide" evidence="1">
    <location>
        <begin position="1"/>
        <end position="20"/>
    </location>
</feature>
<accession>A0AAJ5WBJ8</accession>
<proteinExistence type="predicted"/>
<evidence type="ECO:0000313" key="3">
    <source>
        <dbReference type="Proteomes" id="UP001214530"/>
    </source>
</evidence>
<protein>
    <recommendedName>
        <fullName evidence="4">Beta-lactamase-inhibitor-like PepSY-like domain-containing protein</fullName>
    </recommendedName>
</protein>
<organism evidence="2 3">
    <name type="scientific">Candidatus Pedobacter colombiensis</name>
    <dbReference type="NCBI Taxonomy" id="3121371"/>
    <lineage>
        <taxon>Bacteria</taxon>
        <taxon>Pseudomonadati</taxon>
        <taxon>Bacteroidota</taxon>
        <taxon>Sphingobacteriia</taxon>
        <taxon>Sphingobacteriales</taxon>
        <taxon>Sphingobacteriaceae</taxon>
        <taxon>Pedobacter</taxon>
    </lineage>
</organism>
<dbReference type="SUPFAM" id="SSF160574">
    <property type="entry name" value="BT0923-like"/>
    <property type="match status" value="1"/>
</dbReference>
<reference evidence="2" key="1">
    <citation type="submission" date="2023-03" db="EMBL/GenBank/DDBJ databases">
        <title>Andean soil-derived lignocellulolytic bacterial consortium as a source of novel taxa and putative plastic-active enzymes.</title>
        <authorList>
            <person name="Diaz-Garcia L."/>
            <person name="Chuvochina M."/>
            <person name="Feuerriegel G."/>
            <person name="Bunk B."/>
            <person name="Sproer C."/>
            <person name="Streit W.R."/>
            <person name="Rodriguez L.M."/>
            <person name="Overmann J."/>
            <person name="Jimenez D.J."/>
        </authorList>
    </citation>
    <scope>NUCLEOTIDE SEQUENCE</scope>
    <source>
        <strain evidence="2">MAG 3858</strain>
    </source>
</reference>
<evidence type="ECO:0000313" key="2">
    <source>
        <dbReference type="EMBL" id="WEK21444.1"/>
    </source>
</evidence>
<sequence length="194" mass="22529">MKKLLILSAALVFLTAVGYAQNKEDSLKREIKMLKQEGPAGKPMERKDKRELRKLEGKEVSYQSKQKFAADFGNIPVTKWVRMDNYDRATFTKDGKVMNAFYDADNSLVGTTSYRPFSDLPENAQKYINDKYKDYKIDDKVLFFDDNEFNDTNMVLYNQEFDDADNYFLEVKKGNETIVLKIDAEGLVSFFKKL</sequence>